<accession>A0A7W9EK08</accession>
<proteinExistence type="predicted"/>
<dbReference type="CDD" id="cd07715">
    <property type="entry name" value="TaR3-like_MBL-fold"/>
    <property type="match status" value="1"/>
</dbReference>
<name>A0A7W9EK08_9HYPH</name>
<reference evidence="2 3" key="1">
    <citation type="submission" date="2020-08" db="EMBL/GenBank/DDBJ databases">
        <title>Genomic Encyclopedia of Type Strains, Phase IV (KMG-IV): sequencing the most valuable type-strain genomes for metagenomic binning, comparative biology and taxonomic classification.</title>
        <authorList>
            <person name="Goeker M."/>
        </authorList>
    </citation>
    <scope>NUCLEOTIDE SEQUENCE [LARGE SCALE GENOMIC DNA]</scope>
    <source>
        <strain evidence="2 3">DSM 26944</strain>
    </source>
</reference>
<sequence>MAAEGVSHYDLFFTHSHYDHIMGLPYFVPVYNPAARVKFWSGHLHSQMTTRELLNQFMRPPFFPIAPAIWKAAVEFQDFQTGDKLTPCNGVTIRTGSLNHPGGCIGYRIEWAGKSVALVYDTEHAGDQLDPNVLALIENCDLMVYDCTYTDDEMKRCFGFGHSTWRHGARLAKAAGVKRFALFHHAPTRTDDALDECERATRELFSAAFAARDRQVVIV</sequence>
<comment type="caution">
    <text evidence="2">The sequence shown here is derived from an EMBL/GenBank/DDBJ whole genome shotgun (WGS) entry which is preliminary data.</text>
</comment>
<protein>
    <submittedName>
        <fullName evidence="2">Phosphoribosyl 1,2-cyclic phosphodiesterase</fullName>
    </submittedName>
</protein>
<evidence type="ECO:0000313" key="3">
    <source>
        <dbReference type="Proteomes" id="UP000555546"/>
    </source>
</evidence>
<dbReference type="AlphaFoldDB" id="A0A7W9EK08"/>
<feature type="domain" description="Metallo-beta-lactamase" evidence="1">
    <location>
        <begin position="12"/>
        <end position="185"/>
    </location>
</feature>
<dbReference type="InterPro" id="IPR036866">
    <property type="entry name" value="RibonucZ/Hydroxyglut_hydro"/>
</dbReference>
<gene>
    <name evidence="2" type="ORF">FHS76_000625</name>
</gene>
<keyword evidence="3" id="KW-1185">Reference proteome</keyword>
<dbReference type="Pfam" id="PF12706">
    <property type="entry name" value="Lactamase_B_2"/>
    <property type="match status" value="1"/>
</dbReference>
<dbReference type="PANTHER" id="PTHR46018">
    <property type="entry name" value="ZINC PHOSPHODIESTERASE ELAC PROTEIN 1"/>
    <property type="match status" value="1"/>
</dbReference>
<dbReference type="SUPFAM" id="SSF56281">
    <property type="entry name" value="Metallo-hydrolase/oxidoreductase"/>
    <property type="match status" value="1"/>
</dbReference>
<dbReference type="Proteomes" id="UP000555546">
    <property type="component" value="Unassembled WGS sequence"/>
</dbReference>
<evidence type="ECO:0000313" key="2">
    <source>
        <dbReference type="EMBL" id="MBB5700782.1"/>
    </source>
</evidence>
<evidence type="ECO:0000259" key="1">
    <source>
        <dbReference type="Pfam" id="PF12706"/>
    </source>
</evidence>
<dbReference type="Gene3D" id="3.60.15.10">
    <property type="entry name" value="Ribonuclease Z/Hydroxyacylglutathione hydrolase-like"/>
    <property type="match status" value="1"/>
</dbReference>
<organism evidence="2 3">
    <name type="scientific">Brucella daejeonensis</name>
    <dbReference type="NCBI Taxonomy" id="659015"/>
    <lineage>
        <taxon>Bacteria</taxon>
        <taxon>Pseudomonadati</taxon>
        <taxon>Pseudomonadota</taxon>
        <taxon>Alphaproteobacteria</taxon>
        <taxon>Hyphomicrobiales</taxon>
        <taxon>Brucellaceae</taxon>
        <taxon>Brucella/Ochrobactrum group</taxon>
        <taxon>Brucella</taxon>
    </lineage>
</organism>
<dbReference type="InterPro" id="IPR001279">
    <property type="entry name" value="Metallo-B-lactamas"/>
</dbReference>
<dbReference type="GO" id="GO:0042781">
    <property type="term" value="F:3'-tRNA processing endoribonuclease activity"/>
    <property type="evidence" value="ECO:0007669"/>
    <property type="project" value="TreeGrafter"/>
</dbReference>
<dbReference type="PANTHER" id="PTHR46018:SF2">
    <property type="entry name" value="ZINC PHOSPHODIESTERASE ELAC PROTEIN 1"/>
    <property type="match status" value="1"/>
</dbReference>
<dbReference type="EMBL" id="JACIJG010000002">
    <property type="protein sequence ID" value="MBB5700782.1"/>
    <property type="molecule type" value="Genomic_DNA"/>
</dbReference>